<dbReference type="PANTHER" id="PTHR47466">
    <property type="match status" value="1"/>
</dbReference>
<dbReference type="AlphaFoldDB" id="A0A176QDX1"/>
<feature type="signal peptide" evidence="9">
    <location>
        <begin position="1"/>
        <end position="23"/>
    </location>
</feature>
<evidence type="ECO:0000256" key="6">
    <source>
        <dbReference type="ARBA" id="ARBA00022833"/>
    </source>
</evidence>
<keyword evidence="2 11" id="KW-0645">Protease</keyword>
<keyword evidence="5" id="KW-0378">Hydrolase</keyword>
<evidence type="ECO:0000256" key="1">
    <source>
        <dbReference type="ARBA" id="ARBA00008721"/>
    </source>
</evidence>
<keyword evidence="4 9" id="KW-0732">Signal</keyword>
<protein>
    <submittedName>
        <fullName evidence="11">Metalloprotease</fullName>
    </submittedName>
</protein>
<evidence type="ECO:0000256" key="8">
    <source>
        <dbReference type="ARBA" id="ARBA00023157"/>
    </source>
</evidence>
<sequence>MKSTRALVAPALLALALTGSAPALPALAGADAADAGDHRVSASHADEHCDEEVSATARSTGKGGKVKDPHTLSQAQVDMREDAFQDALADKGLRLSPTGKVAAKGKPGTAQFASTNIPVYFHVITDGTNGKLTSTQISSQIKVLNDAYAGSGFSFTLAGTDTTVNSTWYNGLDHGSTAESQMKSALRKGGKNALNVYSADLAGGLLGWATFPTRNIGSNDGVVILDGSVPGGNAAPYNLGDTGTHEVGHWLGLYHTFQGGCQDGDYVADTPAEAQPASGCPTGADTCPAKPGLDPIRNFMDYSDDACMDHFTANQVTRMQNQWVTYRAS</sequence>
<evidence type="ECO:0000256" key="3">
    <source>
        <dbReference type="ARBA" id="ARBA00022723"/>
    </source>
</evidence>
<feature type="chain" id="PRO_5039026407" evidence="9">
    <location>
        <begin position="24"/>
        <end position="329"/>
    </location>
</feature>
<dbReference type="PANTHER" id="PTHR47466:SF1">
    <property type="entry name" value="METALLOPROTEASE MEP1 (AFU_ORTHOLOGUE AFUA_1G07730)-RELATED"/>
    <property type="match status" value="1"/>
</dbReference>
<comment type="similarity">
    <text evidence="1">Belongs to the peptidase M43B family.</text>
</comment>
<evidence type="ECO:0000259" key="10">
    <source>
        <dbReference type="Pfam" id="PF05572"/>
    </source>
</evidence>
<dbReference type="EMBL" id="LQZG01000002">
    <property type="protein sequence ID" value="OAB87840.1"/>
    <property type="molecule type" value="Genomic_DNA"/>
</dbReference>
<evidence type="ECO:0000256" key="4">
    <source>
        <dbReference type="ARBA" id="ARBA00022729"/>
    </source>
</evidence>
<dbReference type="STRING" id="262209.AWH69_07350"/>
<dbReference type="GO" id="GO:0008237">
    <property type="term" value="F:metallopeptidase activity"/>
    <property type="evidence" value="ECO:0007669"/>
    <property type="project" value="UniProtKB-KW"/>
</dbReference>
<reference evidence="11 12" key="1">
    <citation type="submission" date="2016-01" db="EMBL/GenBank/DDBJ databases">
        <title>Janibacter melonis strain CD11_4 genome sequencing and assembly.</title>
        <authorList>
            <person name="Nair G.R."/>
            <person name="Kaur G."/>
            <person name="Chander A.M."/>
            <person name="Mayilraj S."/>
        </authorList>
    </citation>
    <scope>NUCLEOTIDE SEQUENCE [LARGE SCALE GENOMIC DNA]</scope>
    <source>
        <strain evidence="11 12">CD11-4</strain>
    </source>
</reference>
<keyword evidence="3" id="KW-0479">Metal-binding</keyword>
<name>A0A176QDX1_9MICO</name>
<keyword evidence="8" id="KW-1015">Disulfide bond</keyword>
<dbReference type="RefSeq" id="WP_068273620.1">
    <property type="nucleotide sequence ID" value="NZ_LQZG01000002.1"/>
</dbReference>
<proteinExistence type="inferred from homology"/>
<feature type="domain" description="Peptidase M43 pregnancy-associated plasma-A" evidence="10">
    <location>
        <begin position="194"/>
        <end position="321"/>
    </location>
</feature>
<dbReference type="GO" id="GO:0006508">
    <property type="term" value="P:proteolysis"/>
    <property type="evidence" value="ECO:0007669"/>
    <property type="project" value="UniProtKB-KW"/>
</dbReference>
<keyword evidence="7 11" id="KW-0482">Metalloprotease</keyword>
<evidence type="ECO:0000256" key="5">
    <source>
        <dbReference type="ARBA" id="ARBA00022801"/>
    </source>
</evidence>
<keyword evidence="6" id="KW-0862">Zinc</keyword>
<dbReference type="Proteomes" id="UP000076976">
    <property type="component" value="Unassembled WGS sequence"/>
</dbReference>
<dbReference type="SUPFAM" id="SSF55486">
    <property type="entry name" value="Metalloproteases ('zincins'), catalytic domain"/>
    <property type="match status" value="1"/>
</dbReference>
<evidence type="ECO:0000313" key="12">
    <source>
        <dbReference type="Proteomes" id="UP000076976"/>
    </source>
</evidence>
<evidence type="ECO:0000256" key="7">
    <source>
        <dbReference type="ARBA" id="ARBA00023049"/>
    </source>
</evidence>
<dbReference type="Pfam" id="PF05572">
    <property type="entry name" value="Peptidase_M43"/>
    <property type="match status" value="1"/>
</dbReference>
<dbReference type="GO" id="GO:0046872">
    <property type="term" value="F:metal ion binding"/>
    <property type="evidence" value="ECO:0007669"/>
    <property type="project" value="UniProtKB-KW"/>
</dbReference>
<dbReference type="InterPro" id="IPR008754">
    <property type="entry name" value="Peptidase_M43"/>
</dbReference>
<accession>A0A176QDX1</accession>
<keyword evidence="12" id="KW-1185">Reference proteome</keyword>
<evidence type="ECO:0000256" key="9">
    <source>
        <dbReference type="SAM" id="SignalP"/>
    </source>
</evidence>
<dbReference type="InterPro" id="IPR024079">
    <property type="entry name" value="MetalloPept_cat_dom_sf"/>
</dbReference>
<dbReference type="Gene3D" id="3.40.390.10">
    <property type="entry name" value="Collagenase (Catalytic Domain)"/>
    <property type="match status" value="1"/>
</dbReference>
<evidence type="ECO:0000256" key="2">
    <source>
        <dbReference type="ARBA" id="ARBA00022670"/>
    </source>
</evidence>
<organism evidence="11 12">
    <name type="scientific">Janibacter melonis</name>
    <dbReference type="NCBI Taxonomy" id="262209"/>
    <lineage>
        <taxon>Bacteria</taxon>
        <taxon>Bacillati</taxon>
        <taxon>Actinomycetota</taxon>
        <taxon>Actinomycetes</taxon>
        <taxon>Micrococcales</taxon>
        <taxon>Intrasporangiaceae</taxon>
        <taxon>Janibacter</taxon>
    </lineage>
</organism>
<gene>
    <name evidence="11" type="ORF">AWH69_07350</name>
</gene>
<evidence type="ECO:0000313" key="11">
    <source>
        <dbReference type="EMBL" id="OAB87840.1"/>
    </source>
</evidence>
<comment type="caution">
    <text evidence="11">The sequence shown here is derived from an EMBL/GenBank/DDBJ whole genome shotgun (WGS) entry which is preliminary data.</text>
</comment>
<dbReference type="CDD" id="cd04275">
    <property type="entry name" value="ZnMc_pappalysin_like"/>
    <property type="match status" value="1"/>
</dbReference>